<dbReference type="Proteomes" id="UP001211894">
    <property type="component" value="Unassembled WGS sequence"/>
</dbReference>
<name>A0ABT4X7G3_9BACI</name>
<evidence type="ECO:0000256" key="1">
    <source>
        <dbReference type="SAM" id="Phobius"/>
    </source>
</evidence>
<protein>
    <submittedName>
        <fullName evidence="2">Uncharacterized protein</fullName>
    </submittedName>
</protein>
<organism evidence="2 3">
    <name type="scientific">Bacillus changyiensis</name>
    <dbReference type="NCBI Taxonomy" id="3004103"/>
    <lineage>
        <taxon>Bacteria</taxon>
        <taxon>Bacillati</taxon>
        <taxon>Bacillota</taxon>
        <taxon>Bacilli</taxon>
        <taxon>Bacillales</taxon>
        <taxon>Bacillaceae</taxon>
        <taxon>Bacillus</taxon>
    </lineage>
</organism>
<evidence type="ECO:0000313" key="2">
    <source>
        <dbReference type="EMBL" id="MDA7028235.1"/>
    </source>
</evidence>
<dbReference type="EMBL" id="JAQKAB010000014">
    <property type="protein sequence ID" value="MDA7028235.1"/>
    <property type="molecule type" value="Genomic_DNA"/>
</dbReference>
<feature type="transmembrane region" description="Helical" evidence="1">
    <location>
        <begin position="31"/>
        <end position="49"/>
    </location>
</feature>
<feature type="transmembrane region" description="Helical" evidence="1">
    <location>
        <begin position="55"/>
        <end position="72"/>
    </location>
</feature>
<keyword evidence="1" id="KW-1133">Transmembrane helix</keyword>
<evidence type="ECO:0000313" key="3">
    <source>
        <dbReference type="Proteomes" id="UP001211894"/>
    </source>
</evidence>
<comment type="caution">
    <text evidence="2">The sequence shown here is derived from an EMBL/GenBank/DDBJ whole genome shotgun (WGS) entry which is preliminary data.</text>
</comment>
<accession>A0ABT4X7G3</accession>
<keyword evidence="1" id="KW-0812">Transmembrane</keyword>
<gene>
    <name evidence="2" type="ORF">PJ311_16915</name>
</gene>
<reference evidence="2 3" key="1">
    <citation type="submission" date="2023-01" db="EMBL/GenBank/DDBJ databases">
        <title>Bacillus changyiensis sp. nov., isolated from a coastal deposit.</title>
        <authorList>
            <person name="Xiao G."/>
            <person name="Lai Q."/>
            <person name="Hu Z."/>
            <person name="Shao Z."/>
        </authorList>
    </citation>
    <scope>NUCLEOTIDE SEQUENCE [LARGE SCALE GENOMIC DNA]</scope>
    <source>
        <strain evidence="2 3">CLL-7-23</strain>
    </source>
</reference>
<proteinExistence type="predicted"/>
<keyword evidence="3" id="KW-1185">Reference proteome</keyword>
<dbReference type="RefSeq" id="WP_271342059.1">
    <property type="nucleotide sequence ID" value="NZ_JAQKAB010000014.1"/>
</dbReference>
<sequence>MEIVKSLLFIVYGVLLHVYSKDSASKLQRHVYNFFILATIVGLITSRFFPYWKVVVTLSFVATTFYAIKTILKKSKQANLLLPQFGYSWLQLPFPV</sequence>
<keyword evidence="1" id="KW-0472">Membrane</keyword>